<keyword evidence="2 7" id="KW-0479">Metal-binding</keyword>
<dbReference type="AlphaFoldDB" id="A0A9N9RD77"/>
<dbReference type="GO" id="GO:0005739">
    <property type="term" value="C:mitochondrion"/>
    <property type="evidence" value="ECO:0007669"/>
    <property type="project" value="TreeGrafter"/>
</dbReference>
<dbReference type="FunFam" id="3.90.45.10:FF:000003">
    <property type="entry name" value="Peptide deformylase"/>
    <property type="match status" value="1"/>
</dbReference>
<keyword evidence="9" id="KW-1185">Reference proteome</keyword>
<evidence type="ECO:0000256" key="3">
    <source>
        <dbReference type="ARBA" id="ARBA00022801"/>
    </source>
</evidence>
<dbReference type="InterPro" id="IPR023635">
    <property type="entry name" value="Peptide_deformylase"/>
</dbReference>
<comment type="function">
    <text evidence="5 7">Removes the formyl group from the N-terminal Met of newly synthesized proteins.</text>
</comment>
<dbReference type="NCBIfam" id="NF001159">
    <property type="entry name" value="PRK00150.1-3"/>
    <property type="match status" value="1"/>
</dbReference>
<protein>
    <recommendedName>
        <fullName evidence="7">Peptide deformylase</fullName>
        <ecNumber evidence="7">3.5.1.88</ecNumber>
    </recommendedName>
</protein>
<organism evidence="8 9">
    <name type="scientific">Diatraea saccharalis</name>
    <name type="common">sugarcane borer</name>
    <dbReference type="NCBI Taxonomy" id="40085"/>
    <lineage>
        <taxon>Eukaryota</taxon>
        <taxon>Metazoa</taxon>
        <taxon>Ecdysozoa</taxon>
        <taxon>Arthropoda</taxon>
        <taxon>Hexapoda</taxon>
        <taxon>Insecta</taxon>
        <taxon>Pterygota</taxon>
        <taxon>Neoptera</taxon>
        <taxon>Endopterygota</taxon>
        <taxon>Lepidoptera</taxon>
        <taxon>Glossata</taxon>
        <taxon>Ditrysia</taxon>
        <taxon>Pyraloidea</taxon>
        <taxon>Crambidae</taxon>
        <taxon>Crambinae</taxon>
        <taxon>Diatraea</taxon>
    </lineage>
</organism>
<dbReference type="Proteomes" id="UP001153714">
    <property type="component" value="Chromosome 7"/>
</dbReference>
<evidence type="ECO:0000313" key="8">
    <source>
        <dbReference type="EMBL" id="CAG9795406.1"/>
    </source>
</evidence>
<evidence type="ECO:0000256" key="6">
    <source>
        <dbReference type="ARBA" id="ARBA00048875"/>
    </source>
</evidence>
<evidence type="ECO:0000256" key="4">
    <source>
        <dbReference type="ARBA" id="ARBA00022917"/>
    </source>
</evidence>
<reference evidence="8" key="2">
    <citation type="submission" date="2022-10" db="EMBL/GenBank/DDBJ databases">
        <authorList>
            <consortium name="ENA_rothamsted_submissions"/>
            <consortium name="culmorum"/>
            <person name="King R."/>
        </authorList>
    </citation>
    <scope>NUCLEOTIDE SEQUENCE</scope>
</reference>
<dbReference type="InterPro" id="IPR036821">
    <property type="entry name" value="Peptide_deformylase_sf"/>
</dbReference>
<keyword evidence="4 7" id="KW-0648">Protein biosynthesis</keyword>
<evidence type="ECO:0000256" key="7">
    <source>
        <dbReference type="RuleBase" id="RU362111"/>
    </source>
</evidence>
<dbReference type="Gene3D" id="3.90.45.10">
    <property type="entry name" value="Peptide deformylase"/>
    <property type="match status" value="1"/>
</dbReference>
<dbReference type="PANTHER" id="PTHR10458">
    <property type="entry name" value="PEPTIDE DEFORMYLASE"/>
    <property type="match status" value="1"/>
</dbReference>
<evidence type="ECO:0000256" key="5">
    <source>
        <dbReference type="ARBA" id="ARBA00037114"/>
    </source>
</evidence>
<sequence>MRLVRKALNWYARLAPSRGKVSPPYEHVVQIGDPTLRKVSEDVPLDKLSSQEVQQVIKKLQFVLSKYGSVGMSAPQIGINLRIFAIQYTSKQLDATPSKAIKSTGMSTIPFTVFINPKLKVLDYQKLVHQEGCESVQGYSAEVARFKEIEITAHNEKGEIISTKFKNWPARIVQHEIDHLNGKLFTDIMDRKTLICSCWEEVNLSKGKVVIPFYPD</sequence>
<dbReference type="EC" id="3.5.1.88" evidence="7"/>
<dbReference type="PIRSF" id="PIRSF004749">
    <property type="entry name" value="Pep_def"/>
    <property type="match status" value="1"/>
</dbReference>
<comment type="catalytic activity">
    <reaction evidence="6 7">
        <text>N-terminal N-formyl-L-methionyl-[peptide] + H2O = N-terminal L-methionyl-[peptide] + formate</text>
        <dbReference type="Rhea" id="RHEA:24420"/>
        <dbReference type="Rhea" id="RHEA-COMP:10639"/>
        <dbReference type="Rhea" id="RHEA-COMP:10640"/>
        <dbReference type="ChEBI" id="CHEBI:15377"/>
        <dbReference type="ChEBI" id="CHEBI:15740"/>
        <dbReference type="ChEBI" id="CHEBI:49298"/>
        <dbReference type="ChEBI" id="CHEBI:64731"/>
        <dbReference type="EC" id="3.5.1.88"/>
    </reaction>
</comment>
<dbReference type="PANTHER" id="PTHR10458:SF2">
    <property type="entry name" value="PEPTIDE DEFORMYLASE, MITOCHONDRIAL"/>
    <property type="match status" value="1"/>
</dbReference>
<accession>A0A9N9RD77</accession>
<name>A0A9N9RD77_9NEOP</name>
<dbReference type="GO" id="GO:0046872">
    <property type="term" value="F:metal ion binding"/>
    <property type="evidence" value="ECO:0007669"/>
    <property type="project" value="UniProtKB-KW"/>
</dbReference>
<dbReference type="GO" id="GO:0006412">
    <property type="term" value="P:translation"/>
    <property type="evidence" value="ECO:0007669"/>
    <property type="project" value="UniProtKB-KW"/>
</dbReference>
<dbReference type="PRINTS" id="PR01576">
    <property type="entry name" value="PDEFORMYLASE"/>
</dbReference>
<evidence type="ECO:0000313" key="9">
    <source>
        <dbReference type="Proteomes" id="UP001153714"/>
    </source>
</evidence>
<keyword evidence="3 7" id="KW-0378">Hydrolase</keyword>
<dbReference type="EMBL" id="OU893338">
    <property type="protein sequence ID" value="CAG9795406.1"/>
    <property type="molecule type" value="Genomic_DNA"/>
</dbReference>
<dbReference type="HAMAP" id="MF_00163">
    <property type="entry name" value="Pep_deformylase"/>
    <property type="match status" value="1"/>
</dbReference>
<gene>
    <name evidence="8" type="ORF">DIATSA_LOCUS12675</name>
</gene>
<evidence type="ECO:0000256" key="2">
    <source>
        <dbReference type="ARBA" id="ARBA00022723"/>
    </source>
</evidence>
<reference evidence="8" key="1">
    <citation type="submission" date="2021-12" db="EMBL/GenBank/DDBJ databases">
        <authorList>
            <person name="King R."/>
        </authorList>
    </citation>
    <scope>NUCLEOTIDE SEQUENCE</scope>
</reference>
<comment type="similarity">
    <text evidence="1 7">Belongs to the polypeptide deformylase family.</text>
</comment>
<evidence type="ECO:0000256" key="1">
    <source>
        <dbReference type="ARBA" id="ARBA00010759"/>
    </source>
</evidence>
<proteinExistence type="inferred from homology"/>
<dbReference type="GO" id="GO:0042586">
    <property type="term" value="F:peptide deformylase activity"/>
    <property type="evidence" value="ECO:0007669"/>
    <property type="project" value="UniProtKB-EC"/>
</dbReference>
<dbReference type="Pfam" id="PF01327">
    <property type="entry name" value="Pep_deformylase"/>
    <property type="match status" value="1"/>
</dbReference>
<dbReference type="CDD" id="cd00487">
    <property type="entry name" value="Pep_deformylase"/>
    <property type="match status" value="1"/>
</dbReference>
<dbReference type="OrthoDB" id="276063at2759"/>
<dbReference type="SUPFAM" id="SSF56420">
    <property type="entry name" value="Peptide deformylase"/>
    <property type="match status" value="1"/>
</dbReference>